<keyword evidence="2 5" id="KW-0540">Nuclease</keyword>
<feature type="site" description="Important for substrate binding and specificity" evidence="5">
    <location>
        <position position="156"/>
    </location>
</feature>
<dbReference type="InterPro" id="IPR013520">
    <property type="entry name" value="Ribonucl_H"/>
</dbReference>
<dbReference type="HAMAP" id="MF_00157">
    <property type="entry name" value="RNase_T"/>
    <property type="match status" value="1"/>
</dbReference>
<dbReference type="NCBIfam" id="TIGR01298">
    <property type="entry name" value="RNaseT"/>
    <property type="match status" value="1"/>
</dbReference>
<organism evidence="7 8">
    <name type="scientific">Thalassomonas haliotis</name>
    <dbReference type="NCBI Taxonomy" id="485448"/>
    <lineage>
        <taxon>Bacteria</taxon>
        <taxon>Pseudomonadati</taxon>
        <taxon>Pseudomonadota</taxon>
        <taxon>Gammaproteobacteria</taxon>
        <taxon>Alteromonadales</taxon>
        <taxon>Colwelliaceae</taxon>
        <taxon>Thalassomonas</taxon>
    </lineage>
</organism>
<dbReference type="InterPro" id="IPR005987">
    <property type="entry name" value="RNase_T"/>
</dbReference>
<dbReference type="Gene3D" id="3.30.420.10">
    <property type="entry name" value="Ribonuclease H-like superfamily/Ribonuclease H"/>
    <property type="match status" value="1"/>
</dbReference>
<evidence type="ECO:0000313" key="7">
    <source>
        <dbReference type="EMBL" id="WDE13913.1"/>
    </source>
</evidence>
<feature type="domain" description="Exonuclease" evidence="6">
    <location>
        <begin position="27"/>
        <end position="213"/>
    </location>
</feature>
<name>A0ABY7VLU5_9GAMM</name>
<dbReference type="EMBL" id="CP059693">
    <property type="protein sequence ID" value="WDE13913.1"/>
    <property type="molecule type" value="Genomic_DNA"/>
</dbReference>
<dbReference type="EC" id="3.1.13.-" evidence="5"/>
<comment type="function">
    <text evidence="5">Trims short 3' overhangs of a variety of RNA species, leaving a one or two nucleotide 3' overhang. Responsible for the end-turnover of tRNA: specifically removes the terminal AMP residue from uncharged tRNA (tRNA-C-C-A). Also appears to be involved in tRNA biosynthesis.</text>
</comment>
<keyword evidence="4 5" id="KW-0269">Exonuclease</keyword>
<feature type="binding site" evidence="5">
    <location>
        <position position="34"/>
    </location>
    <ligand>
        <name>Mg(2+)</name>
        <dbReference type="ChEBI" id="CHEBI:18420"/>
        <label>2</label>
        <note>catalytic</note>
    </ligand>
</feature>
<keyword evidence="1 5" id="KW-0819">tRNA processing</keyword>
<dbReference type="PANTHER" id="PTHR30231">
    <property type="entry name" value="DNA POLYMERASE III SUBUNIT EPSILON"/>
    <property type="match status" value="1"/>
</dbReference>
<evidence type="ECO:0000259" key="6">
    <source>
        <dbReference type="SMART" id="SM00479"/>
    </source>
</evidence>
<comment type="similarity">
    <text evidence="5">Belongs to the RNase T family.</text>
</comment>
<feature type="binding site" evidence="5">
    <location>
        <position position="32"/>
    </location>
    <ligand>
        <name>Mg(2+)</name>
        <dbReference type="ChEBI" id="CHEBI:18420"/>
        <label>2</label>
        <note>catalytic</note>
    </ligand>
</feature>
<reference evidence="7 8" key="1">
    <citation type="journal article" date="2022" name="Mar. Drugs">
        <title>Bioassay-Guided Fractionation Leads to the Detection of Cholic Acid Generated by the Rare Thalassomonas sp.</title>
        <authorList>
            <person name="Pheiffer F."/>
            <person name="Schneider Y.K."/>
            <person name="Hansen E.H."/>
            <person name="Andersen J.H."/>
            <person name="Isaksson J."/>
            <person name="Busche T."/>
            <person name="R C."/>
            <person name="Kalinowski J."/>
            <person name="Zyl L.V."/>
            <person name="Trindade M."/>
        </authorList>
    </citation>
    <scope>NUCLEOTIDE SEQUENCE [LARGE SCALE GENOMIC DNA]</scope>
    <source>
        <strain evidence="7 8">A5K-61T</strain>
    </source>
</reference>
<keyword evidence="5" id="KW-0479">Metal-binding</keyword>
<comment type="cofactor">
    <cofactor evidence="5">
        <name>Mg(2+)</name>
        <dbReference type="ChEBI" id="CHEBI:18420"/>
    </cofactor>
    <text evidence="5">Binds two Mg(2+) per subunit. The active form of the enzyme binds two Mg(2+) ions in its active site. The first Mg(2+) forms only one salt bridge with the protein.</text>
</comment>
<accession>A0ABY7VLU5</accession>
<sequence>MSESSSSQSIDVNNQKTAFAQRFRGYFPVVIDVETAGFNAQTDALLEIAASVLALDEATGLFSIDETIHFNVNPFEGANLEPAALAFTGIDPENPLRGAVDEKDALKEIFKLVRKKMKSAGCQRAIIVAHNASFDLGFLNAATTRAAIKRSPFHSFVSFDTTTLSGLALGQTVLAKACAAANIDFNGNEAHSALYDTEKTAELFCHIVNKWQALGGWPLADATDETATETTCASESAQGNSAKKASNG</sequence>
<evidence type="ECO:0000256" key="1">
    <source>
        <dbReference type="ARBA" id="ARBA00022694"/>
    </source>
</evidence>
<feature type="site" description="Important for substrate binding and specificity" evidence="5">
    <location>
        <position position="134"/>
    </location>
</feature>
<dbReference type="SUPFAM" id="SSF53098">
    <property type="entry name" value="Ribonuclease H-like"/>
    <property type="match status" value="1"/>
</dbReference>
<protein>
    <recommendedName>
        <fullName evidence="5">Ribonuclease T</fullName>
        <ecNumber evidence="5">3.1.13.-</ecNumber>
    </recommendedName>
    <alternativeName>
        <fullName evidence="5">Exoribonuclease T</fullName>
        <shortName evidence="5">RNase T</shortName>
    </alternativeName>
</protein>
<dbReference type="CDD" id="cd06134">
    <property type="entry name" value="RNaseT"/>
    <property type="match status" value="1"/>
</dbReference>
<dbReference type="RefSeq" id="WP_274054367.1">
    <property type="nucleotide sequence ID" value="NZ_CP059693.1"/>
</dbReference>
<dbReference type="GO" id="GO:0016787">
    <property type="term" value="F:hydrolase activity"/>
    <property type="evidence" value="ECO:0007669"/>
    <property type="project" value="UniProtKB-KW"/>
</dbReference>
<keyword evidence="3 5" id="KW-0378">Hydrolase</keyword>
<gene>
    <name evidence="5 7" type="primary">rnt</name>
    <name evidence="7" type="ORF">H3N35_10975</name>
</gene>
<proteinExistence type="inferred from homology"/>
<feature type="site" description="Important for substrate binding and specificity" evidence="5">
    <location>
        <position position="87"/>
    </location>
</feature>
<feature type="binding site" evidence="5">
    <location>
        <position position="191"/>
    </location>
    <ligand>
        <name>Mg(2+)</name>
        <dbReference type="ChEBI" id="CHEBI:18420"/>
        <label>2</label>
        <note>catalytic</note>
    </ligand>
</feature>
<dbReference type="Proteomes" id="UP001215231">
    <property type="component" value="Chromosome"/>
</dbReference>
<feature type="active site" description="Proton donor/acceptor" evidence="5">
    <location>
        <position position="191"/>
    </location>
</feature>
<comment type="subunit">
    <text evidence="5">Homodimer.</text>
</comment>
<evidence type="ECO:0000256" key="4">
    <source>
        <dbReference type="ARBA" id="ARBA00022839"/>
    </source>
</evidence>
<dbReference type="Pfam" id="PF00929">
    <property type="entry name" value="RNase_T"/>
    <property type="match status" value="1"/>
</dbReference>
<feature type="binding site" evidence="5">
    <location>
        <position position="32"/>
    </location>
    <ligand>
        <name>Mg(2+)</name>
        <dbReference type="ChEBI" id="CHEBI:18420"/>
        <label>1</label>
        <note>catalytic</note>
    </ligand>
</feature>
<dbReference type="SMART" id="SM00479">
    <property type="entry name" value="EXOIII"/>
    <property type="match status" value="1"/>
</dbReference>
<dbReference type="InterPro" id="IPR036397">
    <property type="entry name" value="RNaseH_sf"/>
</dbReference>
<evidence type="ECO:0000256" key="2">
    <source>
        <dbReference type="ARBA" id="ARBA00022722"/>
    </source>
</evidence>
<dbReference type="PANTHER" id="PTHR30231:SF2">
    <property type="entry name" value="RIBONUCLEASE T"/>
    <property type="match status" value="1"/>
</dbReference>
<keyword evidence="8" id="KW-1185">Reference proteome</keyword>
<dbReference type="InterPro" id="IPR012337">
    <property type="entry name" value="RNaseH-like_sf"/>
</dbReference>
<keyword evidence="5" id="KW-0460">Magnesium</keyword>
<evidence type="ECO:0000256" key="3">
    <source>
        <dbReference type="ARBA" id="ARBA00022801"/>
    </source>
</evidence>
<evidence type="ECO:0000313" key="8">
    <source>
        <dbReference type="Proteomes" id="UP001215231"/>
    </source>
</evidence>
<feature type="site" description="Important for substrate binding and specificity" evidence="5">
    <location>
        <position position="38"/>
    </location>
</feature>
<evidence type="ECO:0000256" key="5">
    <source>
        <dbReference type="HAMAP-Rule" id="MF_00157"/>
    </source>
</evidence>
<feature type="binding site" evidence="5">
    <location>
        <position position="196"/>
    </location>
    <ligand>
        <name>Mg(2+)</name>
        <dbReference type="ChEBI" id="CHEBI:18420"/>
        <label>2</label>
        <note>catalytic</note>
    </ligand>
</feature>